<dbReference type="RefSeq" id="WP_091616293.1">
    <property type="nucleotide sequence ID" value="NZ_FOEF01000003.1"/>
</dbReference>
<feature type="chain" id="PRO_5011497525" description="DUF4345 domain-containing protein" evidence="2">
    <location>
        <begin position="18"/>
        <end position="131"/>
    </location>
</feature>
<accession>A0A1H8UU05</accession>
<sequence>MARFLKWLALAMGIACAAIGVFHFAGGIASVPGEGGVGATVDSRERFYGALFFGYGLMWVWAARQSPIPATVVRWLAGVFLLGAAGRLVSLAVHGWPQWFQLALTVIELVLPPVFFWLASEDEKAKARVAA</sequence>
<protein>
    <recommendedName>
        <fullName evidence="5">DUF4345 domain-containing protein</fullName>
    </recommendedName>
</protein>
<evidence type="ECO:0000313" key="4">
    <source>
        <dbReference type="Proteomes" id="UP000198582"/>
    </source>
</evidence>
<reference evidence="3 4" key="1">
    <citation type="submission" date="2016-10" db="EMBL/GenBank/DDBJ databases">
        <authorList>
            <person name="de Groot N.N."/>
        </authorList>
    </citation>
    <scope>NUCLEOTIDE SEQUENCE [LARGE SCALE GENOMIC DNA]</scope>
    <source>
        <strain evidence="3 4">DSM 44993</strain>
    </source>
</reference>
<dbReference type="InterPro" id="IPR025597">
    <property type="entry name" value="DUF4345"/>
</dbReference>
<evidence type="ECO:0008006" key="5">
    <source>
        <dbReference type="Google" id="ProtNLM"/>
    </source>
</evidence>
<dbReference type="EMBL" id="FOEF01000003">
    <property type="protein sequence ID" value="SEP06394.1"/>
    <property type="molecule type" value="Genomic_DNA"/>
</dbReference>
<name>A0A1H8UU05_9PSEU</name>
<evidence type="ECO:0000313" key="3">
    <source>
        <dbReference type="EMBL" id="SEP06394.1"/>
    </source>
</evidence>
<dbReference type="Proteomes" id="UP000198582">
    <property type="component" value="Unassembled WGS sequence"/>
</dbReference>
<evidence type="ECO:0000256" key="2">
    <source>
        <dbReference type="SAM" id="SignalP"/>
    </source>
</evidence>
<keyword evidence="4" id="KW-1185">Reference proteome</keyword>
<evidence type="ECO:0000256" key="1">
    <source>
        <dbReference type="SAM" id="Phobius"/>
    </source>
</evidence>
<keyword evidence="1" id="KW-1133">Transmembrane helix</keyword>
<dbReference type="Pfam" id="PF14248">
    <property type="entry name" value="DUF4345"/>
    <property type="match status" value="1"/>
</dbReference>
<keyword evidence="1" id="KW-0812">Transmembrane</keyword>
<gene>
    <name evidence="3" type="ORF">SAMN04489732_103451</name>
</gene>
<keyword evidence="1" id="KW-0472">Membrane</keyword>
<dbReference type="OrthoDB" id="3829850at2"/>
<proteinExistence type="predicted"/>
<feature type="transmembrane region" description="Helical" evidence="1">
    <location>
        <begin position="75"/>
        <end position="93"/>
    </location>
</feature>
<keyword evidence="2" id="KW-0732">Signal</keyword>
<dbReference type="AlphaFoldDB" id="A0A1H8UU05"/>
<feature type="transmembrane region" description="Helical" evidence="1">
    <location>
        <begin position="99"/>
        <end position="119"/>
    </location>
</feature>
<feature type="transmembrane region" description="Helical" evidence="1">
    <location>
        <begin position="46"/>
        <end position="63"/>
    </location>
</feature>
<feature type="transmembrane region" description="Helical" evidence="1">
    <location>
        <begin position="7"/>
        <end position="26"/>
    </location>
</feature>
<feature type="signal peptide" evidence="2">
    <location>
        <begin position="1"/>
        <end position="17"/>
    </location>
</feature>
<organism evidence="3 4">
    <name type="scientific">Amycolatopsis saalfeldensis</name>
    <dbReference type="NCBI Taxonomy" id="394193"/>
    <lineage>
        <taxon>Bacteria</taxon>
        <taxon>Bacillati</taxon>
        <taxon>Actinomycetota</taxon>
        <taxon>Actinomycetes</taxon>
        <taxon>Pseudonocardiales</taxon>
        <taxon>Pseudonocardiaceae</taxon>
        <taxon>Amycolatopsis</taxon>
    </lineage>
</organism>